<evidence type="ECO:0000313" key="3">
    <source>
        <dbReference type="Proteomes" id="UP001497516"/>
    </source>
</evidence>
<name>A0AAV2CHC0_9ROSI</name>
<evidence type="ECO:0000313" key="2">
    <source>
        <dbReference type="EMBL" id="CAL1355918.1"/>
    </source>
</evidence>
<dbReference type="Proteomes" id="UP001497516">
    <property type="component" value="Chromosome 1"/>
</dbReference>
<reference evidence="2 3" key="1">
    <citation type="submission" date="2024-04" db="EMBL/GenBank/DDBJ databases">
        <authorList>
            <person name="Fracassetti M."/>
        </authorList>
    </citation>
    <scope>NUCLEOTIDE SEQUENCE [LARGE SCALE GENOMIC DNA]</scope>
</reference>
<organism evidence="2 3">
    <name type="scientific">Linum trigynum</name>
    <dbReference type="NCBI Taxonomy" id="586398"/>
    <lineage>
        <taxon>Eukaryota</taxon>
        <taxon>Viridiplantae</taxon>
        <taxon>Streptophyta</taxon>
        <taxon>Embryophyta</taxon>
        <taxon>Tracheophyta</taxon>
        <taxon>Spermatophyta</taxon>
        <taxon>Magnoliopsida</taxon>
        <taxon>eudicotyledons</taxon>
        <taxon>Gunneridae</taxon>
        <taxon>Pentapetalae</taxon>
        <taxon>rosids</taxon>
        <taxon>fabids</taxon>
        <taxon>Malpighiales</taxon>
        <taxon>Linaceae</taxon>
        <taxon>Linum</taxon>
    </lineage>
</organism>
<feature type="region of interest" description="Disordered" evidence="1">
    <location>
        <begin position="54"/>
        <end position="80"/>
    </location>
</feature>
<keyword evidence="3" id="KW-1185">Reference proteome</keyword>
<feature type="compositionally biased region" description="Basic residues" evidence="1">
    <location>
        <begin position="69"/>
        <end position="80"/>
    </location>
</feature>
<protein>
    <submittedName>
        <fullName evidence="2">Uncharacterized protein</fullName>
    </submittedName>
</protein>
<sequence>MPSHPSSQNGDVPTIMLHDIVSAKPVSTAPFKKVVLLSLLQKIRIIVFHKPSLPSKEAAAKTPKLSSMKLHRHHRLNRRS</sequence>
<proteinExistence type="predicted"/>
<dbReference type="AlphaFoldDB" id="A0AAV2CHC0"/>
<accession>A0AAV2CHC0</accession>
<evidence type="ECO:0000256" key="1">
    <source>
        <dbReference type="SAM" id="MobiDB-lite"/>
    </source>
</evidence>
<gene>
    <name evidence="2" type="ORF">LTRI10_LOCUS3649</name>
</gene>
<dbReference type="EMBL" id="OZ034813">
    <property type="protein sequence ID" value="CAL1355918.1"/>
    <property type="molecule type" value="Genomic_DNA"/>
</dbReference>